<keyword evidence="6" id="KW-0004">4Fe-4S</keyword>
<dbReference type="OrthoDB" id="9785734at2"/>
<sequence>MSAIKTAPAKNAVPSGGCSASACGSAAAPEDMSPEVWAKVKDHPCYSEEAHHYFARMHVAVAPACNIQCNYCNRKYDCANESRPGVVSERLTPEQGARKVLAVAASVPQLSVLGIAGPGDALYDWKKTKATFDAVVKDLPDIKLCISTNGLALPDHVDEIVAMNIDHVTITINMIDPEIGAKIYPWIFFQHKRYEGVEAARILHERQMLGLDMLVARGVLVKVNSVLIPGINDEHLIEVNREVKKRGAFLHNVMPLISDAAHGTHFGLTGQRGPTPEELKKVQDACEGGAKLMRHCRQCRADAVGMLGEDRGQEFTLDKLPETIAIDQSKRDAWRAQIEAKRELAAFARMAVKPAPAAKPGHVLTVAVASKGDGVINQHFGHAKEFLIYRADGAGVKFLGARKIGDQYCQGGLGEDSSLAGIIALLGDVDVLLCAKIGGCPKGELKAAGIEPSDAYAHEFIEPSIAALYAKRAADAPADA</sequence>
<dbReference type="InterPro" id="IPR058240">
    <property type="entry name" value="rSAM_sf"/>
</dbReference>
<dbReference type="InterPro" id="IPR000385">
    <property type="entry name" value="MoaA_NifB_PqqE_Fe-S-bd_CS"/>
</dbReference>
<dbReference type="GO" id="GO:0016829">
    <property type="term" value="F:lyase activity"/>
    <property type="evidence" value="ECO:0007669"/>
    <property type="project" value="UniProtKB-KW"/>
</dbReference>
<dbReference type="GO" id="GO:0051539">
    <property type="term" value="F:4 iron, 4 sulfur cluster binding"/>
    <property type="evidence" value="ECO:0007669"/>
    <property type="project" value="UniProtKB-KW"/>
</dbReference>
<dbReference type="InterPro" id="IPR034165">
    <property type="entry name" value="NifB_C"/>
</dbReference>
<dbReference type="UniPathway" id="UPA00782"/>
<evidence type="ECO:0000256" key="11">
    <source>
        <dbReference type="ARBA" id="ARBA00023231"/>
    </source>
</evidence>
<dbReference type="CDD" id="cd00852">
    <property type="entry name" value="NifB"/>
    <property type="match status" value="1"/>
</dbReference>
<evidence type="ECO:0000256" key="6">
    <source>
        <dbReference type="ARBA" id="ARBA00022485"/>
    </source>
</evidence>
<dbReference type="AlphaFoldDB" id="A0A2S6N8G8"/>
<evidence type="ECO:0000256" key="5">
    <source>
        <dbReference type="ARBA" id="ARBA00021702"/>
    </source>
</evidence>
<keyword evidence="10" id="KW-0411">Iron-sulfur</keyword>
<dbReference type="InterPro" id="IPR003731">
    <property type="entry name" value="Di-Nase_FeMo-co_biosynth"/>
</dbReference>
<comment type="function">
    <text evidence="2">Involved in the biosynthesis of the iron-molybdenum cofactor (FeMo-co or M-cluster) found in the dinitrogenase enzyme of the nitrogenase complex in nitrogen-fixing microorganisms. NifB catalyzes the crucial step of radical SAM-dependent carbide insertion that occurs concomitant with the insertion of a 9th sulfur and the rearrangement/coupling of two [4Fe-4S] clusters into a [8Fe-9S-C] cluster, the precursor to the M-cluster.</text>
</comment>
<comment type="pathway">
    <text evidence="3">Cofactor biosynthesis; Fe-Mo cofactor biosynthesis.</text>
</comment>
<evidence type="ECO:0000256" key="12">
    <source>
        <dbReference type="ARBA" id="ARBA00023239"/>
    </source>
</evidence>
<name>A0A2S6N8G8_9HYPH</name>
<protein>
    <recommendedName>
        <fullName evidence="5">FeMo cofactor biosynthesis protein NifB</fullName>
    </recommendedName>
    <alternativeName>
        <fullName evidence="14">Nitrogenase cofactor maturase NifB</fullName>
    </alternativeName>
    <alternativeName>
        <fullName evidence="13">Radical SAM assemblase NifB</fullName>
    </alternativeName>
</protein>
<comment type="cofactor">
    <cofactor evidence="1">
        <name>[4Fe-4S] cluster</name>
        <dbReference type="ChEBI" id="CHEBI:49883"/>
    </cofactor>
</comment>
<dbReference type="InterPro" id="IPR007197">
    <property type="entry name" value="rSAM"/>
</dbReference>
<dbReference type="SFLD" id="SFLDG01068">
    <property type="entry name" value="FeMo_cofactor_biosynthesis_pro"/>
    <property type="match status" value="1"/>
</dbReference>
<feature type="domain" description="Radical SAM core" evidence="15">
    <location>
        <begin position="51"/>
        <end position="302"/>
    </location>
</feature>
<dbReference type="Gene3D" id="3.30.420.130">
    <property type="entry name" value="Dinitrogenase iron-molybdenum cofactor biosynthesis domain"/>
    <property type="match status" value="1"/>
</dbReference>
<reference evidence="16 17" key="1">
    <citation type="journal article" date="2018" name="Arch. Microbiol.">
        <title>New insights into the metabolic potential of the phototrophic purple bacterium Rhodopila globiformis DSM 161(T) from its draft genome sequence and evidence for a vanadium-dependent nitrogenase.</title>
        <authorList>
            <person name="Imhoff J.F."/>
            <person name="Rahn T."/>
            <person name="Kunzel S."/>
            <person name="Neulinger S.C."/>
        </authorList>
    </citation>
    <scope>NUCLEOTIDE SEQUENCE [LARGE SCALE GENOMIC DNA]</scope>
    <source>
        <strain evidence="16 17">DSM 16996</strain>
    </source>
</reference>
<keyword evidence="8" id="KW-0479">Metal-binding</keyword>
<dbReference type="Gene3D" id="3.20.20.70">
    <property type="entry name" value="Aldolase class I"/>
    <property type="match status" value="1"/>
</dbReference>
<comment type="caution">
    <text evidence="16">The sequence shown here is derived from an EMBL/GenBank/DDBJ whole genome shotgun (WGS) entry which is preliminary data.</text>
</comment>
<evidence type="ECO:0000313" key="17">
    <source>
        <dbReference type="Proteomes" id="UP000239089"/>
    </source>
</evidence>
<keyword evidence="11" id="KW-0535">Nitrogen fixation</keyword>
<dbReference type="PROSITE" id="PS51257">
    <property type="entry name" value="PROKAR_LIPOPROTEIN"/>
    <property type="match status" value="1"/>
</dbReference>
<dbReference type="SUPFAM" id="SSF102114">
    <property type="entry name" value="Radical SAM enzymes"/>
    <property type="match status" value="1"/>
</dbReference>
<dbReference type="EMBL" id="NHSJ01000070">
    <property type="protein sequence ID" value="PPQ30915.1"/>
    <property type="molecule type" value="Genomic_DNA"/>
</dbReference>
<evidence type="ECO:0000256" key="1">
    <source>
        <dbReference type="ARBA" id="ARBA00001966"/>
    </source>
</evidence>
<dbReference type="SUPFAM" id="SSF53146">
    <property type="entry name" value="Nitrogenase accessory factor-like"/>
    <property type="match status" value="1"/>
</dbReference>
<evidence type="ECO:0000256" key="9">
    <source>
        <dbReference type="ARBA" id="ARBA00023004"/>
    </source>
</evidence>
<evidence type="ECO:0000256" key="13">
    <source>
        <dbReference type="ARBA" id="ARBA00030926"/>
    </source>
</evidence>
<dbReference type="RefSeq" id="WP_104507933.1">
    <property type="nucleotide sequence ID" value="NZ_JACIGC010000005.1"/>
</dbReference>
<dbReference type="InterPro" id="IPR005980">
    <property type="entry name" value="Nase_CF_NifB"/>
</dbReference>
<dbReference type="InterPro" id="IPR013785">
    <property type="entry name" value="Aldolase_TIM"/>
</dbReference>
<gene>
    <name evidence="16" type="ORF">CCR94_11160</name>
</gene>
<evidence type="ECO:0000313" key="16">
    <source>
        <dbReference type="EMBL" id="PPQ30915.1"/>
    </source>
</evidence>
<evidence type="ECO:0000256" key="4">
    <source>
        <dbReference type="ARBA" id="ARBA00006804"/>
    </source>
</evidence>
<keyword evidence="7" id="KW-0949">S-adenosyl-L-methionine</keyword>
<keyword evidence="17" id="KW-1185">Reference proteome</keyword>
<evidence type="ECO:0000256" key="10">
    <source>
        <dbReference type="ARBA" id="ARBA00023014"/>
    </source>
</evidence>
<keyword evidence="12" id="KW-0456">Lyase</keyword>
<keyword evidence="9" id="KW-0408">Iron</keyword>
<evidence type="ECO:0000256" key="7">
    <source>
        <dbReference type="ARBA" id="ARBA00022691"/>
    </source>
</evidence>
<dbReference type="Pfam" id="PF02579">
    <property type="entry name" value="Nitro_FeMo-Co"/>
    <property type="match status" value="1"/>
</dbReference>
<dbReference type="SFLD" id="SFLDF00281">
    <property type="entry name" value="FeMo_cofactor_biosynthesis_pro"/>
    <property type="match status" value="1"/>
</dbReference>
<dbReference type="Proteomes" id="UP000239089">
    <property type="component" value="Unassembled WGS sequence"/>
</dbReference>
<dbReference type="SFLD" id="SFLDG01067">
    <property type="entry name" value="SPASM/twitch_domain_containing"/>
    <property type="match status" value="1"/>
</dbReference>
<dbReference type="SFLD" id="SFLDS00029">
    <property type="entry name" value="Radical_SAM"/>
    <property type="match status" value="1"/>
</dbReference>
<evidence type="ECO:0000259" key="15">
    <source>
        <dbReference type="PROSITE" id="PS51918"/>
    </source>
</evidence>
<dbReference type="GO" id="GO:0046872">
    <property type="term" value="F:metal ion binding"/>
    <property type="evidence" value="ECO:0007669"/>
    <property type="project" value="UniProtKB-KW"/>
</dbReference>
<evidence type="ECO:0000256" key="8">
    <source>
        <dbReference type="ARBA" id="ARBA00022723"/>
    </source>
</evidence>
<dbReference type="PANTHER" id="PTHR43787:SF13">
    <property type="entry name" value="FEMO COFACTOR BIOSYNTHESIS PROTEIN NIFB"/>
    <property type="match status" value="1"/>
</dbReference>
<dbReference type="NCBIfam" id="TIGR01290">
    <property type="entry name" value="nifB"/>
    <property type="match status" value="1"/>
</dbReference>
<dbReference type="Pfam" id="PF04055">
    <property type="entry name" value="Radical_SAM"/>
    <property type="match status" value="1"/>
</dbReference>
<dbReference type="PROSITE" id="PS51918">
    <property type="entry name" value="RADICAL_SAM"/>
    <property type="match status" value="1"/>
</dbReference>
<dbReference type="PROSITE" id="PS01305">
    <property type="entry name" value="MOAA_NIFB_PQQE"/>
    <property type="match status" value="1"/>
</dbReference>
<organism evidence="16 17">
    <name type="scientific">Rhodoblastus sphagnicola</name>
    <dbReference type="NCBI Taxonomy" id="333368"/>
    <lineage>
        <taxon>Bacteria</taxon>
        <taxon>Pseudomonadati</taxon>
        <taxon>Pseudomonadota</taxon>
        <taxon>Alphaproteobacteria</taxon>
        <taxon>Hyphomicrobiales</taxon>
        <taxon>Rhodoblastaceae</taxon>
        <taxon>Rhodoblastus</taxon>
    </lineage>
</organism>
<dbReference type="InterPro" id="IPR036105">
    <property type="entry name" value="DiNase_FeMo-co_biosyn_sf"/>
</dbReference>
<comment type="similarity">
    <text evidence="4">Belongs to the radical SAM superfamily. NifB family.</text>
</comment>
<dbReference type="CDD" id="cd01335">
    <property type="entry name" value="Radical_SAM"/>
    <property type="match status" value="1"/>
</dbReference>
<evidence type="ECO:0000256" key="3">
    <source>
        <dbReference type="ARBA" id="ARBA00005155"/>
    </source>
</evidence>
<dbReference type="PANTHER" id="PTHR43787">
    <property type="entry name" value="FEMO COFACTOR BIOSYNTHESIS PROTEIN NIFB-RELATED"/>
    <property type="match status" value="1"/>
</dbReference>
<evidence type="ECO:0000256" key="2">
    <source>
        <dbReference type="ARBA" id="ARBA00003522"/>
    </source>
</evidence>
<accession>A0A2S6N8G8</accession>
<proteinExistence type="inferred from homology"/>
<evidence type="ECO:0000256" key="14">
    <source>
        <dbReference type="ARBA" id="ARBA00032102"/>
    </source>
</evidence>